<evidence type="ECO:0000259" key="1">
    <source>
        <dbReference type="PROSITE" id="PS51733"/>
    </source>
</evidence>
<dbReference type="Gene3D" id="3.30.930.10">
    <property type="entry name" value="Bira Bifunctional Protein, Domain 2"/>
    <property type="match status" value="1"/>
</dbReference>
<dbReference type="SUPFAM" id="SSF55681">
    <property type="entry name" value="Class II aaRS and biotin synthetases"/>
    <property type="match status" value="1"/>
</dbReference>
<dbReference type="PROSITE" id="PS51733">
    <property type="entry name" value="BPL_LPL_CATALYTIC"/>
    <property type="match status" value="1"/>
</dbReference>
<name>Q0QKR2_9SYNE</name>
<dbReference type="CDD" id="cd16443">
    <property type="entry name" value="LplA"/>
    <property type="match status" value="1"/>
</dbReference>
<keyword evidence="2" id="KW-0436">Ligase</keyword>
<accession>Q0QKR2</accession>
<dbReference type="PANTHER" id="PTHR43679">
    <property type="entry name" value="OCTANOYLTRANSFERASE LIPM-RELATED"/>
    <property type="match status" value="1"/>
</dbReference>
<dbReference type="AlphaFoldDB" id="Q0QKR2"/>
<sequence>MITSMTSDAPRGRLLPMLCADGPWQMALDQMLLEQTDPRPVLRFYRWSGAWLSLGRHQRQWPDHWRDLAAEGHLSIVRRPSGGQAVLHAGGLTYALIWPGAPRQRRQAYREACHWLIEGFRSLGDELRFGDEAATGEDANCFARSTMADLVDGRGIKRIGSAQRWQRGRLLQHGEILLDPPADLWRAVFRETTPAPAAAAIPRQGLEQHLFLALQRQWQELGWSEQPLTTVERQELERRVSVSAACIDSTT</sequence>
<dbReference type="InterPro" id="IPR004143">
    <property type="entry name" value="BPL_LPL_catalytic"/>
</dbReference>
<dbReference type="PANTHER" id="PTHR43679:SF2">
    <property type="entry name" value="OCTANOYL-[GCVH]:PROTEIN N-OCTANOYLTRANSFERASE"/>
    <property type="match status" value="1"/>
</dbReference>
<protein>
    <submittedName>
        <fullName evidence="2">Biotin/lipoate A/B protein ligase family</fullName>
    </submittedName>
</protein>
<gene>
    <name evidence="2" type="primary">lplA</name>
</gene>
<dbReference type="GO" id="GO:0016874">
    <property type="term" value="F:ligase activity"/>
    <property type="evidence" value="ECO:0007669"/>
    <property type="project" value="UniProtKB-KW"/>
</dbReference>
<proteinExistence type="predicted"/>
<dbReference type="Pfam" id="PF21948">
    <property type="entry name" value="LplA-B_cat"/>
    <property type="match status" value="1"/>
</dbReference>
<dbReference type="InterPro" id="IPR045864">
    <property type="entry name" value="aa-tRNA-synth_II/BPL/LPL"/>
</dbReference>
<reference evidence="2" key="1">
    <citation type="journal article" date="2006" name="Mar. Ecol. Prog. Ser.">
        <title>Gene diversity and organization in rbcL-containing genome fragments from uncultivated Synechococcus in the Gulf of Mexico.</title>
        <authorList>
            <person name="John D.E."/>
            <person name="Wawrik B."/>
            <person name="Tabita F.R."/>
            <person name="Paul J.H."/>
        </authorList>
    </citation>
    <scope>NUCLEOTIDE SEQUENCE</scope>
</reference>
<dbReference type="EMBL" id="DQ325538">
    <property type="protein sequence ID" value="ABD96267.1"/>
    <property type="molecule type" value="Genomic_DNA"/>
</dbReference>
<feature type="domain" description="BPL/LPL catalytic" evidence="1">
    <location>
        <begin position="36"/>
        <end position="222"/>
    </location>
</feature>
<evidence type="ECO:0000313" key="2">
    <source>
        <dbReference type="EMBL" id="ABD96267.1"/>
    </source>
</evidence>
<organism evidence="2">
    <name type="scientific">uncultured marine type-A Synechococcus GOM 3M9</name>
    <dbReference type="NCBI Taxonomy" id="364149"/>
    <lineage>
        <taxon>Bacteria</taxon>
        <taxon>Bacillati</taxon>
        <taxon>Cyanobacteriota</taxon>
        <taxon>Cyanophyceae</taxon>
        <taxon>Synechococcales</taxon>
        <taxon>Synechococcaceae</taxon>
        <taxon>Synechococcus</taxon>
        <taxon>environmental samples</taxon>
    </lineage>
</organism>
<dbReference type="InterPro" id="IPR050664">
    <property type="entry name" value="Octanoyltrans_LipM/LipL"/>
</dbReference>